<dbReference type="GO" id="GO:0022857">
    <property type="term" value="F:transmembrane transporter activity"/>
    <property type="evidence" value="ECO:0007669"/>
    <property type="project" value="InterPro"/>
</dbReference>
<feature type="transmembrane region" description="Helical" evidence="4">
    <location>
        <begin position="253"/>
        <end position="275"/>
    </location>
</feature>
<dbReference type="InterPro" id="IPR020846">
    <property type="entry name" value="MFS_dom"/>
</dbReference>
<organism evidence="6 7">
    <name type="scientific">Pseudomonas fluorescens NCIMB 11764</name>
    <dbReference type="NCBI Taxonomy" id="1221522"/>
    <lineage>
        <taxon>Bacteria</taxon>
        <taxon>Pseudomonadati</taxon>
        <taxon>Pseudomonadota</taxon>
        <taxon>Gammaproteobacteria</taxon>
        <taxon>Pseudomonadales</taxon>
        <taxon>Pseudomonadaceae</taxon>
        <taxon>Pseudomonas</taxon>
    </lineage>
</organism>
<dbReference type="Proteomes" id="UP000017175">
    <property type="component" value="Chromosome"/>
</dbReference>
<dbReference type="CDD" id="cd17355">
    <property type="entry name" value="MFS_YcxA_like"/>
    <property type="match status" value="1"/>
</dbReference>
<feature type="transmembrane region" description="Helical" evidence="4">
    <location>
        <begin position="131"/>
        <end position="151"/>
    </location>
</feature>
<evidence type="ECO:0000313" key="6">
    <source>
        <dbReference type="EMBL" id="AKV07948.1"/>
    </source>
</evidence>
<dbReference type="eggNOG" id="COG2807">
    <property type="taxonomic scope" value="Bacteria"/>
</dbReference>
<feature type="transmembrane region" description="Helical" evidence="4">
    <location>
        <begin position="282"/>
        <end position="299"/>
    </location>
</feature>
<feature type="transmembrane region" description="Helical" evidence="4">
    <location>
        <begin position="73"/>
        <end position="92"/>
    </location>
</feature>
<dbReference type="Pfam" id="PF07690">
    <property type="entry name" value="MFS_1"/>
    <property type="match status" value="1"/>
</dbReference>
<feature type="transmembrane region" description="Helical" evidence="4">
    <location>
        <begin position="163"/>
        <end position="183"/>
    </location>
</feature>
<evidence type="ECO:0000256" key="4">
    <source>
        <dbReference type="SAM" id="Phobius"/>
    </source>
</evidence>
<dbReference type="EMBL" id="CP010945">
    <property type="protein sequence ID" value="AKV07948.1"/>
    <property type="molecule type" value="Genomic_DNA"/>
</dbReference>
<keyword evidence="3 4" id="KW-0472">Membrane</keyword>
<dbReference type="Gene3D" id="1.20.1250.20">
    <property type="entry name" value="MFS general substrate transporter like domains"/>
    <property type="match status" value="2"/>
</dbReference>
<dbReference type="AlphaFoldDB" id="A0A0K1QQF6"/>
<feature type="transmembrane region" description="Helical" evidence="4">
    <location>
        <begin position="305"/>
        <end position="327"/>
    </location>
</feature>
<dbReference type="InterPro" id="IPR036259">
    <property type="entry name" value="MFS_trans_sf"/>
</dbReference>
<keyword evidence="2 4" id="KW-1133">Transmembrane helix</keyword>
<evidence type="ECO:0000256" key="1">
    <source>
        <dbReference type="ARBA" id="ARBA00022692"/>
    </source>
</evidence>
<dbReference type="InterPro" id="IPR011701">
    <property type="entry name" value="MFS"/>
</dbReference>
<reference evidence="6 7" key="1">
    <citation type="journal article" date="2012" name="J. Bacteriol.">
        <title>Draft genome sequence of the cyanide-utilizing bacterium Pseudomonas fluorescens strain NCIMB 11764.</title>
        <authorList>
            <person name="Vilo C.A."/>
            <person name="Benedik M.J."/>
            <person name="Kunz D.A."/>
            <person name="Dong Q."/>
        </authorList>
    </citation>
    <scope>NUCLEOTIDE SEQUENCE [LARGE SCALE GENOMIC DNA]</scope>
    <source>
        <strain evidence="6 7">NCIMB 11764</strain>
    </source>
</reference>
<gene>
    <name evidence="6" type="ORF">B723_16615</name>
</gene>
<dbReference type="OrthoDB" id="3199327at2"/>
<dbReference type="PANTHER" id="PTHR11360:SF284">
    <property type="entry name" value="EG:103B4.3 PROTEIN-RELATED"/>
    <property type="match status" value="1"/>
</dbReference>
<name>A0A0K1QQF6_PSEFL</name>
<evidence type="ECO:0000259" key="5">
    <source>
        <dbReference type="PROSITE" id="PS50850"/>
    </source>
</evidence>
<feature type="transmembrane region" description="Helical" evidence="4">
    <location>
        <begin position="218"/>
        <end position="241"/>
    </location>
</feature>
<evidence type="ECO:0000256" key="2">
    <source>
        <dbReference type="ARBA" id="ARBA00022989"/>
    </source>
</evidence>
<protein>
    <submittedName>
        <fullName evidence="6">Cyanate permease</fullName>
    </submittedName>
</protein>
<dbReference type="PANTHER" id="PTHR11360">
    <property type="entry name" value="MONOCARBOXYLATE TRANSPORTER"/>
    <property type="match status" value="1"/>
</dbReference>
<evidence type="ECO:0000313" key="7">
    <source>
        <dbReference type="Proteomes" id="UP000017175"/>
    </source>
</evidence>
<keyword evidence="1 4" id="KW-0812">Transmembrane</keyword>
<dbReference type="PROSITE" id="PS50850">
    <property type="entry name" value="MFS"/>
    <property type="match status" value="1"/>
</dbReference>
<sequence>MKRWSVLVGCFLGMSIASPAILLIPLGLFMKAVTAEFGWSRTDFAIIISVASICNALVMPLAGFLVDRFGARRVALVGTLLGCGSYMCLSLIHSFPAFVAITALSVAFGNLASYPAFLFLTQRWFDKHLGLAFAITSSGLAVGTGAFSYLISQNIALNGWREAFLVAGAIALVIGLVNLAVFVRDNKGPIPEAERRTEKSQLEVVGMTLREAMVTRDFWLYSLAFVLVLFGVVGASVHLPAMLSDWGASANQIAGIVAAGSAGSLLGRLFGGALLDHLHTRTVAGIFLTCQLVGFLMLLDGLHWALAASFLIGATQGAEIDILGYLISRRFGKLAYARIFGSAFSVTLLGAIIGPFVLGMVFDKSGSYRTALMLFPILPVVAFGLLCLSAKSPDQPQRVIAPEAT</sequence>
<evidence type="ECO:0000256" key="3">
    <source>
        <dbReference type="ARBA" id="ARBA00023136"/>
    </source>
</evidence>
<feature type="transmembrane region" description="Helical" evidence="4">
    <location>
        <begin position="44"/>
        <end position="66"/>
    </location>
</feature>
<dbReference type="SUPFAM" id="SSF103473">
    <property type="entry name" value="MFS general substrate transporter"/>
    <property type="match status" value="1"/>
</dbReference>
<feature type="domain" description="Major facilitator superfamily (MFS) profile" evidence="5">
    <location>
        <begin position="6"/>
        <end position="394"/>
    </location>
</feature>
<feature type="transmembrane region" description="Helical" evidence="4">
    <location>
        <begin position="368"/>
        <end position="388"/>
    </location>
</feature>
<accession>A0A0K1QQF6</accession>
<dbReference type="InterPro" id="IPR050327">
    <property type="entry name" value="Proton-linked_MCT"/>
</dbReference>
<feature type="transmembrane region" description="Helical" evidence="4">
    <location>
        <begin position="339"/>
        <end position="362"/>
    </location>
</feature>
<feature type="transmembrane region" description="Helical" evidence="4">
    <location>
        <begin position="98"/>
        <end position="119"/>
    </location>
</feature>
<proteinExistence type="predicted"/>